<accession>A0A1I7W6R7</accession>
<dbReference type="Proteomes" id="UP000095283">
    <property type="component" value="Unplaced"/>
</dbReference>
<dbReference type="WBParaSite" id="Hba_00304">
    <property type="protein sequence ID" value="Hba_00304"/>
    <property type="gene ID" value="Hba_00304"/>
</dbReference>
<proteinExistence type="predicted"/>
<name>A0A1I7W6R7_HETBA</name>
<evidence type="ECO:0000313" key="1">
    <source>
        <dbReference type="Proteomes" id="UP000095283"/>
    </source>
</evidence>
<reference evidence="2" key="1">
    <citation type="submission" date="2016-11" db="UniProtKB">
        <authorList>
            <consortium name="WormBaseParasite"/>
        </authorList>
    </citation>
    <scope>IDENTIFICATION</scope>
</reference>
<organism evidence="1 2">
    <name type="scientific">Heterorhabditis bacteriophora</name>
    <name type="common">Entomopathogenic nematode worm</name>
    <dbReference type="NCBI Taxonomy" id="37862"/>
    <lineage>
        <taxon>Eukaryota</taxon>
        <taxon>Metazoa</taxon>
        <taxon>Ecdysozoa</taxon>
        <taxon>Nematoda</taxon>
        <taxon>Chromadorea</taxon>
        <taxon>Rhabditida</taxon>
        <taxon>Rhabditina</taxon>
        <taxon>Rhabditomorpha</taxon>
        <taxon>Strongyloidea</taxon>
        <taxon>Heterorhabditidae</taxon>
        <taxon>Heterorhabditis</taxon>
    </lineage>
</organism>
<dbReference type="AlphaFoldDB" id="A0A1I7W6R7"/>
<evidence type="ECO:0000313" key="2">
    <source>
        <dbReference type="WBParaSite" id="Hba_00304"/>
    </source>
</evidence>
<keyword evidence="1" id="KW-1185">Reference proteome</keyword>
<sequence>MNSSRFNSTFKSFRSKYKLKKNYISSVFCMTNLTPSVKTKDFYDGTMDKITFLVEATNNMSIGGGNNITPKPNSATYKIRPAWQDKTPTINHTSSRYNTCLNDEIMRKTINQMRKFSIRRQSASCAVSKEHVKKAHFQELWCPLRWCNYSTPDLSTLDEHFKNDHGLPHGMQTTKKQLKAKYNYQGNTTRKNESLDKLVYAIFPDLVKQWQFCKDRVLLLCDYILTLPKTKTSIK</sequence>
<protein>
    <submittedName>
        <fullName evidence="2">C2H2-type domain-containing protein</fullName>
    </submittedName>
</protein>